<accession>A0A1B0ZW37</accession>
<evidence type="ECO:0000256" key="3">
    <source>
        <dbReference type="ARBA" id="ARBA00022576"/>
    </source>
</evidence>
<dbReference type="PATRIC" id="fig|60890.4.peg.3400"/>
<dbReference type="GO" id="GO:0008483">
    <property type="term" value="F:transaminase activity"/>
    <property type="evidence" value="ECO:0007669"/>
    <property type="project" value="UniProtKB-KW"/>
</dbReference>
<dbReference type="InterPro" id="IPR005814">
    <property type="entry name" value="Aminotrans_3"/>
</dbReference>
<dbReference type="CDD" id="cd00610">
    <property type="entry name" value="OAT_like"/>
    <property type="match status" value="1"/>
</dbReference>
<keyword evidence="4 7" id="KW-0808">Transferase</keyword>
<protein>
    <submittedName>
        <fullName evidence="7">Aminotransferase</fullName>
    </submittedName>
</protein>
<dbReference type="Gene3D" id="3.40.640.10">
    <property type="entry name" value="Type I PLP-dependent aspartate aminotransferase-like (Major domain)"/>
    <property type="match status" value="1"/>
</dbReference>
<keyword evidence="5 6" id="KW-0663">Pyridoxal phosphate</keyword>
<dbReference type="NCBIfam" id="NF004767">
    <property type="entry name" value="PRK06105.1"/>
    <property type="match status" value="1"/>
</dbReference>
<dbReference type="FunFam" id="3.40.640.10:FF:000014">
    <property type="entry name" value="Adenosylmethionine-8-amino-7-oxononanoate aminotransferase, probable"/>
    <property type="match status" value="1"/>
</dbReference>
<reference evidence="7 8" key="1">
    <citation type="submission" date="2016-04" db="EMBL/GenBank/DDBJ databases">
        <authorList>
            <person name="Evans L.H."/>
            <person name="Alamgir A."/>
            <person name="Owens N."/>
            <person name="Weber N.D."/>
            <person name="Virtaneva K."/>
            <person name="Barbian K."/>
            <person name="Babar A."/>
            <person name="Rosenke K."/>
        </authorList>
    </citation>
    <scope>NUCLEOTIDE SEQUENCE [LARGE SCALE GENOMIC DNA]</scope>
    <source>
        <strain evidence="7 8">JL2886</strain>
    </source>
</reference>
<dbReference type="OrthoDB" id="9801834at2"/>
<evidence type="ECO:0000256" key="2">
    <source>
        <dbReference type="ARBA" id="ARBA00008954"/>
    </source>
</evidence>
<comment type="similarity">
    <text evidence="2 6">Belongs to the class-III pyridoxal-phosphate-dependent aminotransferase family.</text>
</comment>
<dbReference type="SUPFAM" id="SSF53383">
    <property type="entry name" value="PLP-dependent transferases"/>
    <property type="match status" value="1"/>
</dbReference>
<name>A0A1B0ZW37_9RHOB</name>
<proteinExistence type="inferred from homology"/>
<evidence type="ECO:0000313" key="7">
    <source>
        <dbReference type="EMBL" id="ANP38365.1"/>
    </source>
</evidence>
<dbReference type="RefSeq" id="WP_065273029.1">
    <property type="nucleotide sequence ID" value="NZ_CP015124.1"/>
</dbReference>
<evidence type="ECO:0000313" key="8">
    <source>
        <dbReference type="Proteomes" id="UP000092565"/>
    </source>
</evidence>
<keyword evidence="8" id="KW-1185">Reference proteome</keyword>
<comment type="cofactor">
    <cofactor evidence="1">
        <name>pyridoxal 5'-phosphate</name>
        <dbReference type="ChEBI" id="CHEBI:597326"/>
    </cofactor>
</comment>
<dbReference type="Gene3D" id="3.90.1150.10">
    <property type="entry name" value="Aspartate Aminotransferase, domain 1"/>
    <property type="match status" value="1"/>
</dbReference>
<keyword evidence="3 7" id="KW-0032">Aminotransferase</keyword>
<gene>
    <name evidence="7" type="ORF">JL2886_03489</name>
</gene>
<evidence type="ECO:0000256" key="6">
    <source>
        <dbReference type="RuleBase" id="RU003560"/>
    </source>
</evidence>
<sequence>MAPVIYPTTNLTATEQMCIDHAQGIYVYDTDGKEYIEGLAGLWCTSLGYGNTELIEAITEQLTKLSFSHTFGGKTHAPIQELAEKLKTMVPIEDAYFFFGNSGSDANDTHYKMLRYYFNAIGKPEKRKIITRERGYHGVTVAAGSLTSLPANLAHFDAPVEALHILRSDAPHYYTGRKGNETEAQFVDRIIDNLEQQIIAEDPDTIAAMIMEPITGASGVIVPPEGYYEKLQAVLRKYGILVWADEVITGFGRTGADFGCTTMGIKPDLMTFAKQLSSAYFPISASVIPGWMYKEMVAPSNEVGVFGHGYTYSGHPAACAAALKTLEIYERDNLFDHAAEVGDYMQAQLREIFTDHPLVGEVRGKGLIAALELVSNKTTGATVPGGKGGALAVKACQDEGLILRAVAGNALAFCPPLIITKAEVDDMLKRAKSAVDSTYEALKAEGLIDG</sequence>
<dbReference type="InterPro" id="IPR015424">
    <property type="entry name" value="PyrdxlP-dep_Trfase"/>
</dbReference>
<evidence type="ECO:0000256" key="1">
    <source>
        <dbReference type="ARBA" id="ARBA00001933"/>
    </source>
</evidence>
<evidence type="ECO:0000256" key="4">
    <source>
        <dbReference type="ARBA" id="ARBA00022679"/>
    </source>
</evidence>
<dbReference type="Proteomes" id="UP000092565">
    <property type="component" value="Chromosome"/>
</dbReference>
<dbReference type="InterPro" id="IPR015421">
    <property type="entry name" value="PyrdxlP-dep_Trfase_major"/>
</dbReference>
<dbReference type="PIRSF" id="PIRSF000521">
    <property type="entry name" value="Transaminase_4ab_Lys_Orn"/>
    <property type="match status" value="1"/>
</dbReference>
<evidence type="ECO:0000256" key="5">
    <source>
        <dbReference type="ARBA" id="ARBA00022898"/>
    </source>
</evidence>
<dbReference type="PANTHER" id="PTHR43094">
    <property type="entry name" value="AMINOTRANSFERASE"/>
    <property type="match status" value="1"/>
</dbReference>
<dbReference type="PANTHER" id="PTHR43094:SF1">
    <property type="entry name" value="AMINOTRANSFERASE CLASS-III"/>
    <property type="match status" value="1"/>
</dbReference>
<dbReference type="PROSITE" id="PS00600">
    <property type="entry name" value="AA_TRANSFER_CLASS_3"/>
    <property type="match status" value="1"/>
</dbReference>
<dbReference type="InterPro" id="IPR015422">
    <property type="entry name" value="PyrdxlP-dep_Trfase_small"/>
</dbReference>
<dbReference type="EMBL" id="CP015124">
    <property type="protein sequence ID" value="ANP38365.1"/>
    <property type="molecule type" value="Genomic_DNA"/>
</dbReference>
<dbReference type="AlphaFoldDB" id="A0A1B0ZW37"/>
<dbReference type="Pfam" id="PF00202">
    <property type="entry name" value="Aminotran_3"/>
    <property type="match status" value="1"/>
</dbReference>
<dbReference type="GO" id="GO:0030170">
    <property type="term" value="F:pyridoxal phosphate binding"/>
    <property type="evidence" value="ECO:0007669"/>
    <property type="project" value="InterPro"/>
</dbReference>
<organism evidence="7 8">
    <name type="scientific">Phaeobacter gallaeciensis</name>
    <dbReference type="NCBI Taxonomy" id="60890"/>
    <lineage>
        <taxon>Bacteria</taxon>
        <taxon>Pseudomonadati</taxon>
        <taxon>Pseudomonadota</taxon>
        <taxon>Alphaproteobacteria</taxon>
        <taxon>Rhodobacterales</taxon>
        <taxon>Roseobacteraceae</taxon>
        <taxon>Phaeobacter</taxon>
    </lineage>
</organism>
<dbReference type="InterPro" id="IPR049704">
    <property type="entry name" value="Aminotrans_3_PPA_site"/>
</dbReference>